<name>A0A9P8IER0_9PEZI</name>
<protein>
    <recommendedName>
        <fullName evidence="4">RCC1-like domain-containing protein</fullName>
    </recommendedName>
</protein>
<dbReference type="PROSITE" id="PS00626">
    <property type="entry name" value="RCC1_2"/>
    <property type="match status" value="2"/>
</dbReference>
<organism evidence="5 6">
    <name type="scientific">Trichoglossum hirsutum</name>
    <dbReference type="NCBI Taxonomy" id="265104"/>
    <lineage>
        <taxon>Eukaryota</taxon>
        <taxon>Fungi</taxon>
        <taxon>Dikarya</taxon>
        <taxon>Ascomycota</taxon>
        <taxon>Pezizomycotina</taxon>
        <taxon>Geoglossomycetes</taxon>
        <taxon>Geoglossales</taxon>
        <taxon>Geoglossaceae</taxon>
        <taxon>Trichoglossum</taxon>
    </lineage>
</organism>
<dbReference type="PRINTS" id="PR00633">
    <property type="entry name" value="RCCNDNSATION"/>
</dbReference>
<feature type="repeat" description="RCC1" evidence="3">
    <location>
        <begin position="230"/>
        <end position="267"/>
    </location>
</feature>
<keyword evidence="6" id="KW-1185">Reference proteome</keyword>
<feature type="repeat" description="RCC1" evidence="3">
    <location>
        <begin position="83"/>
        <end position="137"/>
    </location>
</feature>
<keyword evidence="1" id="KW-0344">Guanine-nucleotide releasing factor</keyword>
<evidence type="ECO:0000256" key="2">
    <source>
        <dbReference type="ARBA" id="ARBA00022737"/>
    </source>
</evidence>
<gene>
    <name evidence="5" type="ORF">GP486_008029</name>
</gene>
<dbReference type="Pfam" id="PF25390">
    <property type="entry name" value="WD40_RLD"/>
    <property type="match status" value="1"/>
</dbReference>
<proteinExistence type="predicted"/>
<evidence type="ECO:0000256" key="1">
    <source>
        <dbReference type="ARBA" id="ARBA00022658"/>
    </source>
</evidence>
<dbReference type="AlphaFoldDB" id="A0A9P8IER0"/>
<dbReference type="PANTHER" id="PTHR45982">
    <property type="entry name" value="REGULATOR OF CHROMOSOME CONDENSATION"/>
    <property type="match status" value="1"/>
</dbReference>
<sequence length="342" mass="36525">MHIDGLPIGIAAGGNHTVVLLSSGSAFASGENADGRCGYDPAMVSLESRFARVKIQLSPLLVIDKFKFCAATWEATTFVTHDNEVYSCGMGSKGQLGIGDGVTHSVLPQRIWKFPPAETEIISIASCMAHTVVVLSNGDAYGWGDGRKGQLGKPAAIVWSPRKIEGITFHVKRAACGREFTYLVGNPEDGHHDVLGLNKWGVQSSMPDSIRDWKDIGASWGSIFVLQRDNRLLSWGRDDHGQLAPAGMPRLQKIATGSEHALGLTLDGKLLTWGWGEHGNCGPELDDDGDVKGRWNEIPLPRVGTGVIPLASGIGAGCASSWVFTDDIAKAANKDAEDSKVV</sequence>
<dbReference type="EMBL" id="JAGHQM010002682">
    <property type="protein sequence ID" value="KAH0548267.1"/>
    <property type="molecule type" value="Genomic_DNA"/>
</dbReference>
<dbReference type="PROSITE" id="PS50012">
    <property type="entry name" value="RCC1_3"/>
    <property type="match status" value="3"/>
</dbReference>
<dbReference type="Proteomes" id="UP000750711">
    <property type="component" value="Unassembled WGS sequence"/>
</dbReference>
<accession>A0A9P8IER0</accession>
<dbReference type="InterPro" id="IPR051553">
    <property type="entry name" value="Ran_GTPase-activating"/>
</dbReference>
<dbReference type="PANTHER" id="PTHR45982:SF5">
    <property type="entry name" value="RCC DOMAIN-CONTAINING PROTEIN ATS1"/>
    <property type="match status" value="1"/>
</dbReference>
<dbReference type="InterPro" id="IPR058923">
    <property type="entry name" value="RCC1-like_dom"/>
</dbReference>
<keyword evidence="2" id="KW-0677">Repeat</keyword>
<feature type="repeat" description="RCC1" evidence="3">
    <location>
        <begin position="138"/>
        <end position="187"/>
    </location>
</feature>
<reference evidence="5" key="1">
    <citation type="submission" date="2021-03" db="EMBL/GenBank/DDBJ databases">
        <title>Comparative genomics and phylogenomic investigation of the class Geoglossomycetes provide insights into ecological specialization and systematics.</title>
        <authorList>
            <person name="Melie T."/>
            <person name="Pirro S."/>
            <person name="Miller A.N."/>
            <person name="Quandt A."/>
        </authorList>
    </citation>
    <scope>NUCLEOTIDE SEQUENCE</scope>
    <source>
        <strain evidence="5">CAQ_001_2017</strain>
    </source>
</reference>
<dbReference type="InterPro" id="IPR009091">
    <property type="entry name" value="RCC1/BLIP-II"/>
</dbReference>
<dbReference type="InterPro" id="IPR000408">
    <property type="entry name" value="Reg_chr_condens"/>
</dbReference>
<evidence type="ECO:0000313" key="5">
    <source>
        <dbReference type="EMBL" id="KAH0548267.1"/>
    </source>
</evidence>
<evidence type="ECO:0000256" key="3">
    <source>
        <dbReference type="PROSITE-ProRule" id="PRU00235"/>
    </source>
</evidence>
<comment type="caution">
    <text evidence="5">The sequence shown here is derived from an EMBL/GenBank/DDBJ whole genome shotgun (WGS) entry which is preliminary data.</text>
</comment>
<dbReference type="Gene3D" id="2.130.10.30">
    <property type="entry name" value="Regulator of chromosome condensation 1/beta-lactamase-inhibitor protein II"/>
    <property type="match status" value="2"/>
</dbReference>
<feature type="domain" description="RCC1-like" evidence="4">
    <location>
        <begin position="8"/>
        <end position="287"/>
    </location>
</feature>
<evidence type="ECO:0000259" key="4">
    <source>
        <dbReference type="Pfam" id="PF25390"/>
    </source>
</evidence>
<dbReference type="SUPFAM" id="SSF50985">
    <property type="entry name" value="RCC1/BLIP-II"/>
    <property type="match status" value="1"/>
</dbReference>
<evidence type="ECO:0000313" key="6">
    <source>
        <dbReference type="Proteomes" id="UP000750711"/>
    </source>
</evidence>